<proteinExistence type="inferred from homology"/>
<dbReference type="GO" id="GO:0016491">
    <property type="term" value="F:oxidoreductase activity"/>
    <property type="evidence" value="ECO:0007669"/>
    <property type="project" value="UniProtKB-KW"/>
</dbReference>
<evidence type="ECO:0000313" key="4">
    <source>
        <dbReference type="Proteomes" id="UP000051952"/>
    </source>
</evidence>
<comment type="similarity">
    <text evidence="1">Belongs to the short-chain dehydrogenases/reductases (SDR) family.</text>
</comment>
<evidence type="ECO:0000313" key="3">
    <source>
        <dbReference type="EMBL" id="CUF76326.1"/>
    </source>
</evidence>
<dbReference type="VEuPathDB" id="TriTrypDB:BSAL_65560"/>
<accession>A0A0S4IP03</accession>
<dbReference type="OMA" id="ASHYAGD"/>
<reference evidence="4" key="1">
    <citation type="submission" date="2015-09" db="EMBL/GenBank/DDBJ databases">
        <authorList>
            <consortium name="Pathogen Informatics"/>
        </authorList>
    </citation>
    <scope>NUCLEOTIDE SEQUENCE [LARGE SCALE GENOMIC DNA]</scope>
    <source>
        <strain evidence="4">Lake Konstanz</strain>
    </source>
</reference>
<keyword evidence="2" id="KW-0560">Oxidoreductase</keyword>
<dbReference type="InterPro" id="IPR002347">
    <property type="entry name" value="SDR_fam"/>
</dbReference>
<gene>
    <name evidence="3" type="ORF">BSAL_65560</name>
</gene>
<organism evidence="3 4">
    <name type="scientific">Bodo saltans</name>
    <name type="common">Flagellated protozoan</name>
    <dbReference type="NCBI Taxonomy" id="75058"/>
    <lineage>
        <taxon>Eukaryota</taxon>
        <taxon>Discoba</taxon>
        <taxon>Euglenozoa</taxon>
        <taxon>Kinetoplastea</taxon>
        <taxon>Metakinetoplastina</taxon>
        <taxon>Eubodonida</taxon>
        <taxon>Bodonidae</taxon>
        <taxon>Bodo</taxon>
    </lineage>
</organism>
<evidence type="ECO:0000256" key="2">
    <source>
        <dbReference type="ARBA" id="ARBA00023002"/>
    </source>
</evidence>
<dbReference type="SUPFAM" id="SSF51735">
    <property type="entry name" value="NAD(P)-binding Rossmann-fold domains"/>
    <property type="match status" value="1"/>
</dbReference>
<dbReference type="Pfam" id="PF00106">
    <property type="entry name" value="adh_short"/>
    <property type="match status" value="1"/>
</dbReference>
<protein>
    <submittedName>
        <fullName evidence="3">Short chain dehydrogenase, putative</fullName>
    </submittedName>
</protein>
<dbReference type="EMBL" id="CYKH01000399">
    <property type="protein sequence ID" value="CUF76326.1"/>
    <property type="molecule type" value="Genomic_DNA"/>
</dbReference>
<dbReference type="PANTHER" id="PTHR24320">
    <property type="entry name" value="RETINOL DEHYDROGENASE"/>
    <property type="match status" value="1"/>
</dbReference>
<sequence length="293" mass="30748">MSASRPVAIVTGATGTFGEYISLGMLRAGYNTICVGRNAEKGAAFIARLKAELAKDAANTHTTTGEPTFAAIDCSSLSSIEAFARTWAEKQSAAPAIHVLVNNAAIVPDRREVSADGVELQWAANVLGYDWMIRSLLPFLKLSAVAGGGGGEGRVVNVASHYAGDLDLSDVEFTKRTYNANTAYRQSKQANRMLAKLWGDKLAKDNIVVTSCHPGVADSSVLSGLGFTGGGDKSGKRGSETPLYCALTQKLTPGGFYAEKKLKSCPFASDSAQVSKLGGLLEQYAVSAAASKR</sequence>
<dbReference type="PANTHER" id="PTHR24320:SF148">
    <property type="entry name" value="NAD(P)-BINDING ROSSMANN-FOLD SUPERFAMILY PROTEIN"/>
    <property type="match status" value="1"/>
</dbReference>
<name>A0A0S4IP03_BODSA</name>
<evidence type="ECO:0000256" key="1">
    <source>
        <dbReference type="ARBA" id="ARBA00006484"/>
    </source>
</evidence>
<dbReference type="AlphaFoldDB" id="A0A0S4IP03"/>
<dbReference type="InterPro" id="IPR036291">
    <property type="entry name" value="NAD(P)-bd_dom_sf"/>
</dbReference>
<keyword evidence="4" id="KW-1185">Reference proteome</keyword>
<dbReference type="Gene3D" id="3.40.50.720">
    <property type="entry name" value="NAD(P)-binding Rossmann-like Domain"/>
    <property type="match status" value="1"/>
</dbReference>
<dbReference type="PRINTS" id="PR00081">
    <property type="entry name" value="GDHRDH"/>
</dbReference>
<dbReference type="Proteomes" id="UP000051952">
    <property type="component" value="Unassembled WGS sequence"/>
</dbReference>
<dbReference type="OrthoDB" id="191139at2759"/>